<dbReference type="AlphaFoldDB" id="A0A4U5P7K1"/>
<reference evidence="2" key="1">
    <citation type="submission" date="2013-11" db="EMBL/GenBank/DDBJ databases">
        <authorList>
            <person name="Sternberg P."/>
            <person name="Dillman A."/>
            <person name="Macchietto M."/>
        </authorList>
    </citation>
    <scope>NUCLEOTIDE SEQUENCE</scope>
    <source>
        <strain evidence="2">ALL</strain>
    </source>
</reference>
<sequence>MSPTPKESSADGCILTSIIHVYLQSEREEKLEYEEVNRTNQVQDAKKEESARLFHLHESAVSNPKEPNGKSLFEKDIEKIGGSQRETINEAILEEQNRLLGRILVLIGLLTLCVIAEAVLLGLLWSKSS</sequence>
<keyword evidence="1" id="KW-0472">Membrane</keyword>
<feature type="transmembrane region" description="Helical" evidence="1">
    <location>
        <begin position="103"/>
        <end position="125"/>
    </location>
</feature>
<evidence type="ECO:0000313" key="2">
    <source>
        <dbReference type="EMBL" id="TKR92226.1"/>
    </source>
</evidence>
<keyword evidence="1" id="KW-1133">Transmembrane helix</keyword>
<name>A0A4U5P7K1_STECR</name>
<dbReference type="EMBL" id="AZBU02000002">
    <property type="protein sequence ID" value="TKR92226.1"/>
    <property type="molecule type" value="Genomic_DNA"/>
</dbReference>
<protein>
    <submittedName>
        <fullName evidence="2">Uncharacterized protein</fullName>
    </submittedName>
</protein>
<reference evidence="2" key="2">
    <citation type="journal article" date="2015" name="Genome Biol.">
        <title>Comparative genomics of Steinernema reveals deeply conserved gene regulatory networks.</title>
        <authorList>
            <person name="Dillman A.R."/>
            <person name="Macchietto M."/>
            <person name="Porter C.F."/>
            <person name="Rogers A."/>
            <person name="Williams B."/>
            <person name="Antoshechkin I."/>
            <person name="Lee M.M."/>
            <person name="Goodwin Z."/>
            <person name="Lu X."/>
            <person name="Lewis E.E."/>
            <person name="Goodrich-Blair H."/>
            <person name="Stock S.P."/>
            <person name="Adams B.J."/>
            <person name="Sternberg P.W."/>
            <person name="Mortazavi A."/>
        </authorList>
    </citation>
    <scope>NUCLEOTIDE SEQUENCE [LARGE SCALE GENOMIC DNA]</scope>
    <source>
        <strain evidence="2">ALL</strain>
    </source>
</reference>
<evidence type="ECO:0000256" key="1">
    <source>
        <dbReference type="SAM" id="Phobius"/>
    </source>
</evidence>
<comment type="caution">
    <text evidence="2">The sequence shown here is derived from an EMBL/GenBank/DDBJ whole genome shotgun (WGS) entry which is preliminary data.</text>
</comment>
<proteinExistence type="predicted"/>
<gene>
    <name evidence="2" type="ORF">L596_006919</name>
</gene>
<reference evidence="2" key="3">
    <citation type="journal article" date="2019" name="G3 (Bethesda)">
        <title>Hybrid Assembly of the Genome of the Entomopathogenic Nematode Steinernema carpocapsae Identifies the X-Chromosome.</title>
        <authorList>
            <person name="Serra L."/>
            <person name="Macchietto M."/>
            <person name="Macias-Munoz A."/>
            <person name="McGill C.J."/>
            <person name="Rodriguez I.M."/>
            <person name="Rodriguez B."/>
            <person name="Murad R."/>
            <person name="Mortazavi A."/>
        </authorList>
    </citation>
    <scope>NUCLEOTIDE SEQUENCE</scope>
    <source>
        <strain evidence="2">ALL</strain>
    </source>
</reference>
<organism evidence="2">
    <name type="scientific">Steinernema carpocapsae</name>
    <name type="common">Entomopathogenic nematode</name>
    <dbReference type="NCBI Taxonomy" id="34508"/>
    <lineage>
        <taxon>Eukaryota</taxon>
        <taxon>Metazoa</taxon>
        <taxon>Ecdysozoa</taxon>
        <taxon>Nematoda</taxon>
        <taxon>Chromadorea</taxon>
        <taxon>Rhabditida</taxon>
        <taxon>Tylenchina</taxon>
        <taxon>Panagrolaimomorpha</taxon>
        <taxon>Strongyloidoidea</taxon>
        <taxon>Steinernematidae</taxon>
        <taxon>Steinernema</taxon>
    </lineage>
</organism>
<accession>A0A4U5P7K1</accession>
<keyword evidence="1" id="KW-0812">Transmembrane</keyword>